<dbReference type="PROSITE" id="PS00028">
    <property type="entry name" value="ZINC_FINGER_C2H2_1"/>
    <property type="match status" value="1"/>
</dbReference>
<keyword evidence="3 5" id="KW-0863">Zinc-finger</keyword>
<proteinExistence type="predicted"/>
<dbReference type="GO" id="GO:0045944">
    <property type="term" value="P:positive regulation of transcription by RNA polymerase II"/>
    <property type="evidence" value="ECO:0007669"/>
    <property type="project" value="UniProtKB-ARBA"/>
</dbReference>
<evidence type="ECO:0000256" key="3">
    <source>
        <dbReference type="ARBA" id="ARBA00022771"/>
    </source>
</evidence>
<dbReference type="PANTHER" id="PTHR19818">
    <property type="entry name" value="ZINC FINGER PROTEIN ZIC AND GLI"/>
    <property type="match status" value="1"/>
</dbReference>
<sequence length="360" mass="39725">MFLRLIAPPLSTPSLFCPPSLIHGAFVLHSTGQCRLVGGCRSPYLHPLQRPESSGSATCDQCGASMRRVADLPRHMLLHAKNKEEFMFTCPVVGCTHQTLQRSNLDTHIRTHTRAKPHKCPEYLSNGQKCLFATADPSSLHRHRKRKHGYQPRPTTRATAPVASGSGSREKSVESNGSVESEESFGLRPEADDADPPMSHDTLAYSVHVPYFPSDLKAGYPAASLYSHPFDLKVPNWVGSPVQLPSIPQSGLDYGNVAMSSNSTDGAATVQWPQKFYDFGAAYCCSYDPTFQAYPYPSASSLPCSAVSSYSSPFNFQQEFITCSEEEFCTSQLTNPDDYLLLPFDLFPYRAMEQGAAHQW</sequence>
<dbReference type="GO" id="GO:0008270">
    <property type="term" value="F:zinc ion binding"/>
    <property type="evidence" value="ECO:0007669"/>
    <property type="project" value="UniProtKB-KW"/>
</dbReference>
<evidence type="ECO:0000256" key="5">
    <source>
        <dbReference type="PROSITE-ProRule" id="PRU00042"/>
    </source>
</evidence>
<dbReference type="PROSITE" id="PS50157">
    <property type="entry name" value="ZINC_FINGER_C2H2_2"/>
    <property type="match status" value="2"/>
</dbReference>
<keyword evidence="4" id="KW-0862">Zinc</keyword>
<organism evidence="8 9">
    <name type="scientific">Mycena metata</name>
    <dbReference type="NCBI Taxonomy" id="1033252"/>
    <lineage>
        <taxon>Eukaryota</taxon>
        <taxon>Fungi</taxon>
        <taxon>Dikarya</taxon>
        <taxon>Basidiomycota</taxon>
        <taxon>Agaricomycotina</taxon>
        <taxon>Agaricomycetes</taxon>
        <taxon>Agaricomycetidae</taxon>
        <taxon>Agaricales</taxon>
        <taxon>Marasmiineae</taxon>
        <taxon>Mycenaceae</taxon>
        <taxon>Mycena</taxon>
    </lineage>
</organism>
<reference evidence="8" key="1">
    <citation type="submission" date="2023-03" db="EMBL/GenBank/DDBJ databases">
        <title>Massive genome expansion in bonnet fungi (Mycena s.s.) driven by repeated elements and novel gene families across ecological guilds.</title>
        <authorList>
            <consortium name="Lawrence Berkeley National Laboratory"/>
            <person name="Harder C.B."/>
            <person name="Miyauchi S."/>
            <person name="Viragh M."/>
            <person name="Kuo A."/>
            <person name="Thoen E."/>
            <person name="Andreopoulos B."/>
            <person name="Lu D."/>
            <person name="Skrede I."/>
            <person name="Drula E."/>
            <person name="Henrissat B."/>
            <person name="Morin E."/>
            <person name="Kohler A."/>
            <person name="Barry K."/>
            <person name="LaButti K."/>
            <person name="Morin E."/>
            <person name="Salamov A."/>
            <person name="Lipzen A."/>
            <person name="Mereny Z."/>
            <person name="Hegedus B."/>
            <person name="Baldrian P."/>
            <person name="Stursova M."/>
            <person name="Weitz H."/>
            <person name="Taylor A."/>
            <person name="Grigoriev I.V."/>
            <person name="Nagy L.G."/>
            <person name="Martin F."/>
            <person name="Kauserud H."/>
        </authorList>
    </citation>
    <scope>NUCLEOTIDE SEQUENCE</scope>
    <source>
        <strain evidence="8">CBHHK182m</strain>
    </source>
</reference>
<keyword evidence="9" id="KW-1185">Reference proteome</keyword>
<dbReference type="SMART" id="SM00355">
    <property type="entry name" value="ZnF_C2H2"/>
    <property type="match status" value="3"/>
</dbReference>
<gene>
    <name evidence="8" type="ORF">B0H16DRAFT_195854</name>
</gene>
<dbReference type="Gene3D" id="3.30.160.60">
    <property type="entry name" value="Classic Zinc Finger"/>
    <property type="match status" value="1"/>
</dbReference>
<dbReference type="GO" id="GO:0000981">
    <property type="term" value="F:DNA-binding transcription factor activity, RNA polymerase II-specific"/>
    <property type="evidence" value="ECO:0007669"/>
    <property type="project" value="TreeGrafter"/>
</dbReference>
<feature type="domain" description="C2H2-type" evidence="7">
    <location>
        <begin position="88"/>
        <end position="117"/>
    </location>
</feature>
<dbReference type="InterPro" id="IPR013087">
    <property type="entry name" value="Znf_C2H2_type"/>
</dbReference>
<evidence type="ECO:0000259" key="7">
    <source>
        <dbReference type="PROSITE" id="PS50157"/>
    </source>
</evidence>
<keyword evidence="1" id="KW-0479">Metal-binding</keyword>
<protein>
    <recommendedName>
        <fullName evidence="7">C2H2-type domain-containing protein</fullName>
    </recommendedName>
</protein>
<evidence type="ECO:0000313" key="8">
    <source>
        <dbReference type="EMBL" id="KAJ7771785.1"/>
    </source>
</evidence>
<feature type="compositionally biased region" description="Basic residues" evidence="6">
    <location>
        <begin position="140"/>
        <end position="150"/>
    </location>
</feature>
<dbReference type="Proteomes" id="UP001215598">
    <property type="component" value="Unassembled WGS sequence"/>
</dbReference>
<evidence type="ECO:0000256" key="6">
    <source>
        <dbReference type="SAM" id="MobiDB-lite"/>
    </source>
</evidence>
<dbReference type="SUPFAM" id="SSF57667">
    <property type="entry name" value="beta-beta-alpha zinc fingers"/>
    <property type="match status" value="1"/>
</dbReference>
<feature type="domain" description="C2H2-type" evidence="7">
    <location>
        <begin position="57"/>
        <end position="84"/>
    </location>
</feature>
<keyword evidence="2" id="KW-0677">Repeat</keyword>
<feature type="region of interest" description="Disordered" evidence="6">
    <location>
        <begin position="137"/>
        <end position="199"/>
    </location>
</feature>
<dbReference type="AlphaFoldDB" id="A0AAD7NRC1"/>
<evidence type="ECO:0000256" key="2">
    <source>
        <dbReference type="ARBA" id="ARBA00022737"/>
    </source>
</evidence>
<name>A0AAD7NRC1_9AGAR</name>
<evidence type="ECO:0000256" key="4">
    <source>
        <dbReference type="ARBA" id="ARBA00022833"/>
    </source>
</evidence>
<dbReference type="GO" id="GO:0005634">
    <property type="term" value="C:nucleus"/>
    <property type="evidence" value="ECO:0007669"/>
    <property type="project" value="UniProtKB-ARBA"/>
</dbReference>
<dbReference type="InterPro" id="IPR050329">
    <property type="entry name" value="GLI_C2H2-zinc-finger"/>
</dbReference>
<accession>A0AAD7NRC1</accession>
<dbReference type="EMBL" id="JARKIB010000015">
    <property type="protein sequence ID" value="KAJ7771785.1"/>
    <property type="molecule type" value="Genomic_DNA"/>
</dbReference>
<dbReference type="InterPro" id="IPR036236">
    <property type="entry name" value="Znf_C2H2_sf"/>
</dbReference>
<comment type="caution">
    <text evidence="8">The sequence shown here is derived from an EMBL/GenBank/DDBJ whole genome shotgun (WGS) entry which is preliminary data.</text>
</comment>
<dbReference type="PANTHER" id="PTHR19818:SF139">
    <property type="entry name" value="PAIR-RULE PROTEIN ODD-PAIRED"/>
    <property type="match status" value="1"/>
</dbReference>
<evidence type="ECO:0000256" key="1">
    <source>
        <dbReference type="ARBA" id="ARBA00022723"/>
    </source>
</evidence>
<dbReference type="GO" id="GO:0000978">
    <property type="term" value="F:RNA polymerase II cis-regulatory region sequence-specific DNA binding"/>
    <property type="evidence" value="ECO:0007669"/>
    <property type="project" value="TreeGrafter"/>
</dbReference>
<evidence type="ECO:0000313" key="9">
    <source>
        <dbReference type="Proteomes" id="UP001215598"/>
    </source>
</evidence>